<proteinExistence type="predicted"/>
<dbReference type="OrthoDB" id="6141187at2759"/>
<dbReference type="InterPro" id="IPR046903">
    <property type="entry name" value="Mab-21-like_nuc_Trfase"/>
</dbReference>
<reference evidence="2 3" key="1">
    <citation type="submission" date="2020-06" db="EMBL/GenBank/DDBJ databases">
        <authorList>
            <person name="Li R."/>
            <person name="Bekaert M."/>
        </authorList>
    </citation>
    <scope>NUCLEOTIDE SEQUENCE [LARGE SCALE GENOMIC DNA]</scope>
    <source>
        <strain evidence="3">wild</strain>
    </source>
</reference>
<gene>
    <name evidence="2" type="ORF">MCOR_24270</name>
</gene>
<dbReference type="Gene3D" id="1.10.1410.40">
    <property type="match status" value="1"/>
</dbReference>
<name>A0A6J8BYK3_MYTCO</name>
<evidence type="ECO:0000313" key="2">
    <source>
        <dbReference type="EMBL" id="CAC5389053.1"/>
    </source>
</evidence>
<accession>A0A6J8BYK3</accession>
<sequence>MSDHNVSGYFTKTISTNTSLLRNVWYQSKVTQVRKELCMSQSQCHSVIFVNDFVNKKSSRSIDVSNKEIHRIHIQNAENSLPSSCSLSIQNIETDSGHNVLFESNVHGNLCKEVSSKKKKIYDDQWTPNIYITDGRRRRFINFYSQSKILFCFLSYHIGNESIVRARRRIIDKKYPHNIDFWGNTLLASGSKAEGLDMKGSDTDIMMTDSTVKAYDGDDISNPLISCRYDSMSPDLKPGYVLVETWMRGYPSTLLSSSFFKTSISVFMHFLKSLFQFEPHGPAMSASTCGEDFDLVYCIKSVNWPNIASEWVIRKRKYGWPSQEMIQNIQSQGCHLVPVSSKVDARLTEDNEWRLSFSFAERELVHSFNHTQLQADLPHSEEEFNKMIQVHFIGSEYEKNGHDLIITIMKITGRITTRNVQSDCESDIYTLNDVFHIEPDGDLSVIQAVVTLKDKKCEIITFDYVGNNEHKLNIIAISDDHNEDNDTLKDIDPDEFKRRKTFQNLQRHCSDYVEICNYILDGNSRQTKSKTT</sequence>
<organism evidence="2 3">
    <name type="scientific">Mytilus coruscus</name>
    <name type="common">Sea mussel</name>
    <dbReference type="NCBI Taxonomy" id="42192"/>
    <lineage>
        <taxon>Eukaryota</taxon>
        <taxon>Metazoa</taxon>
        <taxon>Spiralia</taxon>
        <taxon>Lophotrochozoa</taxon>
        <taxon>Mollusca</taxon>
        <taxon>Bivalvia</taxon>
        <taxon>Autobranchia</taxon>
        <taxon>Pteriomorphia</taxon>
        <taxon>Mytilida</taxon>
        <taxon>Mytiloidea</taxon>
        <taxon>Mytilidae</taxon>
        <taxon>Mytilinae</taxon>
        <taxon>Mytilus</taxon>
    </lineage>
</organism>
<evidence type="ECO:0000259" key="1">
    <source>
        <dbReference type="Pfam" id="PF03281"/>
    </source>
</evidence>
<protein>
    <recommendedName>
        <fullName evidence="1">Mab-21-like nucleotidyltransferase domain-containing protein</fullName>
    </recommendedName>
</protein>
<dbReference type="AlphaFoldDB" id="A0A6J8BYK3"/>
<dbReference type="Pfam" id="PF03281">
    <property type="entry name" value="Mab-21"/>
    <property type="match status" value="1"/>
</dbReference>
<dbReference type="EMBL" id="CACVKT020004315">
    <property type="protein sequence ID" value="CAC5389053.1"/>
    <property type="molecule type" value="Genomic_DNA"/>
</dbReference>
<keyword evidence="3" id="KW-1185">Reference proteome</keyword>
<dbReference type="Gene3D" id="3.30.460.90">
    <property type="match status" value="1"/>
</dbReference>
<dbReference type="PANTHER" id="PTHR10656">
    <property type="entry name" value="CELL FATE DETERMINING PROTEIN MAB21-RELATED"/>
    <property type="match status" value="1"/>
</dbReference>
<dbReference type="Proteomes" id="UP000507470">
    <property type="component" value="Unassembled WGS sequence"/>
</dbReference>
<evidence type="ECO:0000313" key="3">
    <source>
        <dbReference type="Proteomes" id="UP000507470"/>
    </source>
</evidence>
<dbReference type="PANTHER" id="PTHR10656:SF69">
    <property type="entry name" value="MAB-21-LIKE HHH_H2TH-LIKE DOMAIN-CONTAINING PROTEIN"/>
    <property type="match status" value="1"/>
</dbReference>
<feature type="domain" description="Mab-21-like nucleotidyltransferase" evidence="1">
    <location>
        <begin position="287"/>
        <end position="366"/>
    </location>
</feature>